<reference evidence="10 11" key="1">
    <citation type="submission" date="2014-04" db="EMBL/GenBank/DDBJ databases">
        <authorList>
            <consortium name="DOE Joint Genome Institute"/>
            <person name="Kuo A."/>
            <person name="Kohler A."/>
            <person name="Costa M.D."/>
            <person name="Nagy L.G."/>
            <person name="Floudas D."/>
            <person name="Copeland A."/>
            <person name="Barry K.W."/>
            <person name="Cichocki N."/>
            <person name="Veneault-Fourrey C."/>
            <person name="LaButti K."/>
            <person name="Lindquist E.A."/>
            <person name="Lipzen A."/>
            <person name="Lundell T."/>
            <person name="Morin E."/>
            <person name="Murat C."/>
            <person name="Sun H."/>
            <person name="Tunlid A."/>
            <person name="Henrissat B."/>
            <person name="Grigoriev I.V."/>
            <person name="Hibbett D.S."/>
            <person name="Martin F."/>
            <person name="Nordberg H.P."/>
            <person name="Cantor M.N."/>
            <person name="Hua S.X."/>
        </authorList>
    </citation>
    <scope>NUCLEOTIDE SEQUENCE [LARGE SCALE GENOMIC DNA]</scope>
    <source>
        <strain evidence="10 11">Marx 270</strain>
    </source>
</reference>
<feature type="compositionally biased region" description="Polar residues" evidence="8">
    <location>
        <begin position="338"/>
        <end position="351"/>
    </location>
</feature>
<feature type="compositionally biased region" description="Acidic residues" evidence="8">
    <location>
        <begin position="161"/>
        <end position="172"/>
    </location>
</feature>
<feature type="compositionally biased region" description="Basic and acidic residues" evidence="8">
    <location>
        <begin position="248"/>
        <end position="267"/>
    </location>
</feature>
<evidence type="ECO:0000256" key="8">
    <source>
        <dbReference type="SAM" id="MobiDB-lite"/>
    </source>
</evidence>
<comment type="similarity">
    <text evidence="4">Belongs to the RTC4 family.</text>
</comment>
<protein>
    <recommendedName>
        <fullName evidence="5">Restriction of telomere capping protein 4</fullName>
    </recommendedName>
</protein>
<feature type="region of interest" description="Disordered" evidence="8">
    <location>
        <begin position="691"/>
        <end position="730"/>
    </location>
</feature>
<evidence type="ECO:0000256" key="5">
    <source>
        <dbReference type="ARBA" id="ARBA00015162"/>
    </source>
</evidence>
<keyword evidence="11" id="KW-1185">Reference proteome</keyword>
<feature type="compositionally biased region" description="Acidic residues" evidence="8">
    <location>
        <begin position="369"/>
        <end position="381"/>
    </location>
</feature>
<dbReference type="AlphaFoldDB" id="A0A0C3NIN2"/>
<dbReference type="EMBL" id="KN832071">
    <property type="protein sequence ID" value="KIN95268.1"/>
    <property type="molecule type" value="Genomic_DNA"/>
</dbReference>
<evidence type="ECO:0000313" key="10">
    <source>
        <dbReference type="EMBL" id="KIN95268.1"/>
    </source>
</evidence>
<evidence type="ECO:0000259" key="9">
    <source>
        <dbReference type="Pfam" id="PF14474"/>
    </source>
</evidence>
<reference evidence="11" key="2">
    <citation type="submission" date="2015-01" db="EMBL/GenBank/DDBJ databases">
        <title>Evolutionary Origins and Diversification of the Mycorrhizal Mutualists.</title>
        <authorList>
            <consortium name="DOE Joint Genome Institute"/>
            <consortium name="Mycorrhizal Genomics Consortium"/>
            <person name="Kohler A."/>
            <person name="Kuo A."/>
            <person name="Nagy L.G."/>
            <person name="Floudas D."/>
            <person name="Copeland A."/>
            <person name="Barry K.W."/>
            <person name="Cichocki N."/>
            <person name="Veneault-Fourrey C."/>
            <person name="LaButti K."/>
            <person name="Lindquist E.A."/>
            <person name="Lipzen A."/>
            <person name="Lundell T."/>
            <person name="Morin E."/>
            <person name="Murat C."/>
            <person name="Riley R."/>
            <person name="Ohm R."/>
            <person name="Sun H."/>
            <person name="Tunlid A."/>
            <person name="Henrissat B."/>
            <person name="Grigoriev I.V."/>
            <person name="Hibbett D.S."/>
            <person name="Martin F."/>
        </authorList>
    </citation>
    <scope>NUCLEOTIDE SEQUENCE [LARGE SCALE GENOMIC DNA]</scope>
    <source>
        <strain evidence="11">Marx 270</strain>
    </source>
</reference>
<proteinExistence type="inferred from homology"/>
<feature type="compositionally biased region" description="Acidic residues" evidence="8">
    <location>
        <begin position="183"/>
        <end position="206"/>
    </location>
</feature>
<keyword evidence="7" id="KW-0539">Nucleus</keyword>
<feature type="domain" description="Restriction of telomere capping protein 4 C-terminal" evidence="9">
    <location>
        <begin position="519"/>
        <end position="605"/>
    </location>
</feature>
<evidence type="ECO:0000256" key="6">
    <source>
        <dbReference type="ARBA" id="ARBA00022490"/>
    </source>
</evidence>
<feature type="compositionally biased region" description="Basic and acidic residues" evidence="8">
    <location>
        <begin position="144"/>
        <end position="153"/>
    </location>
</feature>
<feature type="compositionally biased region" description="Basic and acidic residues" evidence="8">
    <location>
        <begin position="706"/>
        <end position="717"/>
    </location>
</feature>
<organism evidence="10 11">
    <name type="scientific">Pisolithus tinctorius Marx 270</name>
    <dbReference type="NCBI Taxonomy" id="870435"/>
    <lineage>
        <taxon>Eukaryota</taxon>
        <taxon>Fungi</taxon>
        <taxon>Dikarya</taxon>
        <taxon>Basidiomycota</taxon>
        <taxon>Agaricomycotina</taxon>
        <taxon>Agaricomycetes</taxon>
        <taxon>Agaricomycetidae</taxon>
        <taxon>Boletales</taxon>
        <taxon>Sclerodermatineae</taxon>
        <taxon>Pisolithaceae</taxon>
        <taxon>Pisolithus</taxon>
    </lineage>
</organism>
<accession>A0A0C3NIN2</accession>
<dbReference type="PANTHER" id="PTHR41391">
    <property type="entry name" value="RESTRICTION OF TELOMERE CAPPING PROTEIN 4"/>
    <property type="match status" value="1"/>
</dbReference>
<evidence type="ECO:0000313" key="11">
    <source>
        <dbReference type="Proteomes" id="UP000054217"/>
    </source>
</evidence>
<dbReference type="GO" id="GO:0005737">
    <property type="term" value="C:cytoplasm"/>
    <property type="evidence" value="ECO:0007669"/>
    <property type="project" value="UniProtKB-SubCell"/>
</dbReference>
<evidence type="ECO:0000256" key="3">
    <source>
        <dbReference type="ARBA" id="ARBA00004496"/>
    </source>
</evidence>
<feature type="compositionally biased region" description="Basic and acidic residues" evidence="8">
    <location>
        <begin position="287"/>
        <end position="304"/>
    </location>
</feature>
<dbReference type="STRING" id="870435.A0A0C3NIN2"/>
<evidence type="ECO:0000256" key="4">
    <source>
        <dbReference type="ARBA" id="ARBA00009461"/>
    </source>
</evidence>
<dbReference type="OrthoDB" id="2685518at2759"/>
<evidence type="ECO:0000256" key="2">
    <source>
        <dbReference type="ARBA" id="ARBA00004123"/>
    </source>
</evidence>
<dbReference type="InterPro" id="IPR039024">
    <property type="entry name" value="RTC4"/>
</dbReference>
<sequence length="730" mass="82653">MVKAPKPYNTKQTLQLSTINQAIASLQAQMDAYTYEKAKDHQRKRRAREHHNHIKSQDLIPWPKGRPGQNNGKGYSIINAMGLLKKKELFNYLKRGIRKLANRRLDTSRTIMCQQNKLLVEKVILQAQLEYKISQQEKLAAAKFERRNDKQNGEDISMGNEESDSSENEDTSDVNSSQLEVGSDNEESEDDDMVPSSESESEEDDNPMPIKSKSTKPPASQVHAGWRKTSKPHVLPDRSKSCPRKWPRKEELEDKEVVSNNENKSEEDNIVELVKSKSTKLSATQVRIEHTRTSKAHGSSDKTRPQKQQHKSSQVGGVERRGVTLIAKVNGHSDLDESNTGASKLQTSPQPKTAGRSIEITNTKWHPESDEDPIEDDDDDSPITSHQLPKTCPGMDCKDVIPNNISNQLKTTLSTYVGLIKERKTNIRLETDICILIKQEQRQLEALKIAEAKDWPATKIEFKDIPLRVLEMYDELEKLMFDAEARENLWLWTCFEADLEVNHYTIAQFARMRIPPMSSAIWENSRCRYYGSKGAAIVMHTLLQLFPPTMSTDAFQPLSLLQYLTYFIIPHVVCRFISQDFGLLLTMPAHNIMVESNDVGELINPEHDDDDELDQIKRATSFALKQRNLRSQTIHDAAKALVALQADSNRISQTLAQNHVLCFIHQRREPLAHLVLQVAANTSSACITMGHSQTLGKKPRGRRSKKAPETVEQDPRAGDAAVVVNPHSYP</sequence>
<evidence type="ECO:0000256" key="1">
    <source>
        <dbReference type="ARBA" id="ARBA00002738"/>
    </source>
</evidence>
<dbReference type="InterPro" id="IPR028094">
    <property type="entry name" value="RTC4_C"/>
</dbReference>
<name>A0A0C3NIN2_PISTI</name>
<comment type="subcellular location">
    <subcellularLocation>
        <location evidence="3">Cytoplasm</location>
    </subcellularLocation>
    <subcellularLocation>
        <location evidence="2">Nucleus</location>
    </subcellularLocation>
</comment>
<dbReference type="GO" id="GO:0005634">
    <property type="term" value="C:nucleus"/>
    <property type="evidence" value="ECO:0007669"/>
    <property type="project" value="UniProtKB-SubCell"/>
</dbReference>
<dbReference type="InParanoid" id="A0A0C3NIN2"/>
<dbReference type="PANTHER" id="PTHR41391:SF1">
    <property type="entry name" value="RESTRICTION OF TELOMERE CAPPING PROTEIN 4"/>
    <property type="match status" value="1"/>
</dbReference>
<dbReference type="Proteomes" id="UP000054217">
    <property type="component" value="Unassembled WGS sequence"/>
</dbReference>
<keyword evidence="6" id="KW-0963">Cytoplasm</keyword>
<comment type="function">
    <text evidence="1">May be involved in a process influencing telomere capping.</text>
</comment>
<evidence type="ECO:0000256" key="7">
    <source>
        <dbReference type="ARBA" id="ARBA00023242"/>
    </source>
</evidence>
<dbReference type="Pfam" id="PF14474">
    <property type="entry name" value="RTC4"/>
    <property type="match status" value="1"/>
</dbReference>
<dbReference type="HOGENOM" id="CLU_353771_0_0_1"/>
<gene>
    <name evidence="10" type="ORF">M404DRAFT_34251</name>
</gene>
<feature type="region of interest" description="Disordered" evidence="8">
    <location>
        <begin position="144"/>
        <end position="391"/>
    </location>
</feature>